<dbReference type="AlphaFoldDB" id="A0A804PHJ2"/>
<reference evidence="2" key="3">
    <citation type="submission" date="2021-05" db="UniProtKB">
        <authorList>
            <consortium name="EnsemblPlants"/>
        </authorList>
    </citation>
    <scope>IDENTIFICATION</scope>
    <source>
        <strain evidence="2">cv. B73</strain>
    </source>
</reference>
<evidence type="ECO:0000313" key="3">
    <source>
        <dbReference type="Proteomes" id="UP000007305"/>
    </source>
</evidence>
<dbReference type="Gramene" id="Zm00001eb239800_T001">
    <property type="protein sequence ID" value="Zm00001eb239800_P001"/>
    <property type="gene ID" value="Zm00001eb239800"/>
</dbReference>
<organism evidence="2 3">
    <name type="scientific">Zea mays</name>
    <name type="common">Maize</name>
    <dbReference type="NCBI Taxonomy" id="4577"/>
    <lineage>
        <taxon>Eukaryota</taxon>
        <taxon>Viridiplantae</taxon>
        <taxon>Streptophyta</taxon>
        <taxon>Embryophyta</taxon>
        <taxon>Tracheophyta</taxon>
        <taxon>Spermatophyta</taxon>
        <taxon>Magnoliopsida</taxon>
        <taxon>Liliopsida</taxon>
        <taxon>Poales</taxon>
        <taxon>Poaceae</taxon>
        <taxon>PACMAD clade</taxon>
        <taxon>Panicoideae</taxon>
        <taxon>Andropogonodae</taxon>
        <taxon>Andropogoneae</taxon>
        <taxon>Tripsacinae</taxon>
        <taxon>Zea</taxon>
    </lineage>
</organism>
<proteinExistence type="predicted"/>
<accession>A0A804PHJ2</accession>
<keyword evidence="3" id="KW-1185">Reference proteome</keyword>
<reference evidence="2" key="2">
    <citation type="submission" date="2019-07" db="EMBL/GenBank/DDBJ databases">
        <authorList>
            <person name="Seetharam A."/>
            <person name="Woodhouse M."/>
            <person name="Cannon E."/>
        </authorList>
    </citation>
    <scope>NUCLEOTIDE SEQUENCE [LARGE SCALE GENOMIC DNA]</scope>
    <source>
        <strain evidence="2">cv. B73</strain>
    </source>
</reference>
<feature type="region of interest" description="Disordered" evidence="1">
    <location>
        <begin position="131"/>
        <end position="178"/>
    </location>
</feature>
<dbReference type="EnsemblPlants" id="Zm00001eb239800_T001">
    <property type="protein sequence ID" value="Zm00001eb239800_P001"/>
    <property type="gene ID" value="Zm00001eb239800"/>
</dbReference>
<name>A0A804PHJ2_MAIZE</name>
<feature type="compositionally biased region" description="Polar residues" evidence="1">
    <location>
        <begin position="132"/>
        <end position="144"/>
    </location>
</feature>
<evidence type="ECO:0000313" key="2">
    <source>
        <dbReference type="EnsemblPlants" id="Zm00001eb239800_P001"/>
    </source>
</evidence>
<dbReference type="InParanoid" id="A0A804PHJ2"/>
<evidence type="ECO:0000256" key="1">
    <source>
        <dbReference type="SAM" id="MobiDB-lite"/>
    </source>
</evidence>
<sequence length="178" mass="18845">MNLTGGRCAECLAPVNGGSAGHRREISCIPAPNRAGRGNHTHQRASKKSPRLLAEAEATARALVQGGGGPSVINAATMELDKKFSHSVVRSNSGREQFGAFVEQFNRGVALRQKGSASGFQLHGLNMEPGTRLSTSSLPTTGSFCAQPKPKPKDMSSSDAKPGSTTRQSAIARRRKRH</sequence>
<reference evidence="3" key="1">
    <citation type="journal article" date="2009" name="Science">
        <title>The B73 maize genome: complexity, diversity, and dynamics.</title>
        <authorList>
            <person name="Schnable P.S."/>
            <person name="Ware D."/>
            <person name="Fulton R.S."/>
            <person name="Stein J.C."/>
            <person name="Wei F."/>
            <person name="Pasternak S."/>
            <person name="Liang C."/>
            <person name="Zhang J."/>
            <person name="Fulton L."/>
            <person name="Graves T.A."/>
            <person name="Minx P."/>
            <person name="Reily A.D."/>
            <person name="Courtney L."/>
            <person name="Kruchowski S.S."/>
            <person name="Tomlinson C."/>
            <person name="Strong C."/>
            <person name="Delehaunty K."/>
            <person name="Fronick C."/>
            <person name="Courtney B."/>
            <person name="Rock S.M."/>
            <person name="Belter E."/>
            <person name="Du F."/>
            <person name="Kim K."/>
            <person name="Abbott R.M."/>
            <person name="Cotton M."/>
            <person name="Levy A."/>
            <person name="Marchetto P."/>
            <person name="Ochoa K."/>
            <person name="Jackson S.M."/>
            <person name="Gillam B."/>
            <person name="Chen W."/>
            <person name="Yan L."/>
            <person name="Higginbotham J."/>
            <person name="Cardenas M."/>
            <person name="Waligorski J."/>
            <person name="Applebaum E."/>
            <person name="Phelps L."/>
            <person name="Falcone J."/>
            <person name="Kanchi K."/>
            <person name="Thane T."/>
            <person name="Scimone A."/>
            <person name="Thane N."/>
            <person name="Henke J."/>
            <person name="Wang T."/>
            <person name="Ruppert J."/>
            <person name="Shah N."/>
            <person name="Rotter K."/>
            <person name="Hodges J."/>
            <person name="Ingenthron E."/>
            <person name="Cordes M."/>
            <person name="Kohlberg S."/>
            <person name="Sgro J."/>
            <person name="Delgado B."/>
            <person name="Mead K."/>
            <person name="Chinwalla A."/>
            <person name="Leonard S."/>
            <person name="Crouse K."/>
            <person name="Collura K."/>
            <person name="Kudrna D."/>
            <person name="Currie J."/>
            <person name="He R."/>
            <person name="Angelova A."/>
            <person name="Rajasekar S."/>
            <person name="Mueller T."/>
            <person name="Lomeli R."/>
            <person name="Scara G."/>
            <person name="Ko A."/>
            <person name="Delaney K."/>
            <person name="Wissotski M."/>
            <person name="Lopez G."/>
            <person name="Campos D."/>
            <person name="Braidotti M."/>
            <person name="Ashley E."/>
            <person name="Golser W."/>
            <person name="Kim H."/>
            <person name="Lee S."/>
            <person name="Lin J."/>
            <person name="Dujmic Z."/>
            <person name="Kim W."/>
            <person name="Talag J."/>
            <person name="Zuccolo A."/>
            <person name="Fan C."/>
            <person name="Sebastian A."/>
            <person name="Kramer M."/>
            <person name="Spiegel L."/>
            <person name="Nascimento L."/>
            <person name="Zutavern T."/>
            <person name="Miller B."/>
            <person name="Ambroise C."/>
            <person name="Muller S."/>
            <person name="Spooner W."/>
            <person name="Narechania A."/>
            <person name="Ren L."/>
            <person name="Wei S."/>
            <person name="Kumari S."/>
            <person name="Faga B."/>
            <person name="Levy M.J."/>
            <person name="McMahan L."/>
            <person name="Van Buren P."/>
            <person name="Vaughn M.W."/>
            <person name="Ying K."/>
            <person name="Yeh C.-T."/>
            <person name="Emrich S.J."/>
            <person name="Jia Y."/>
            <person name="Kalyanaraman A."/>
            <person name="Hsia A.-P."/>
            <person name="Barbazuk W.B."/>
            <person name="Baucom R.S."/>
            <person name="Brutnell T.P."/>
            <person name="Carpita N.C."/>
            <person name="Chaparro C."/>
            <person name="Chia J.-M."/>
            <person name="Deragon J.-M."/>
            <person name="Estill J.C."/>
            <person name="Fu Y."/>
            <person name="Jeddeloh J.A."/>
            <person name="Han Y."/>
            <person name="Lee H."/>
            <person name="Li P."/>
            <person name="Lisch D.R."/>
            <person name="Liu S."/>
            <person name="Liu Z."/>
            <person name="Nagel D.H."/>
            <person name="McCann M.C."/>
            <person name="SanMiguel P."/>
            <person name="Myers A.M."/>
            <person name="Nettleton D."/>
            <person name="Nguyen J."/>
            <person name="Penning B.W."/>
            <person name="Ponnala L."/>
            <person name="Schneider K.L."/>
            <person name="Schwartz D.C."/>
            <person name="Sharma A."/>
            <person name="Soderlund C."/>
            <person name="Springer N.M."/>
            <person name="Sun Q."/>
            <person name="Wang H."/>
            <person name="Waterman M."/>
            <person name="Westerman R."/>
            <person name="Wolfgruber T.K."/>
            <person name="Yang L."/>
            <person name="Yu Y."/>
            <person name="Zhang L."/>
            <person name="Zhou S."/>
            <person name="Zhu Q."/>
            <person name="Bennetzen J.L."/>
            <person name="Dawe R.K."/>
            <person name="Jiang J."/>
            <person name="Jiang N."/>
            <person name="Presting G.G."/>
            <person name="Wessler S.R."/>
            <person name="Aluru S."/>
            <person name="Martienssen R.A."/>
            <person name="Clifton S.W."/>
            <person name="McCombie W.R."/>
            <person name="Wing R.A."/>
            <person name="Wilson R.K."/>
        </authorList>
    </citation>
    <scope>NUCLEOTIDE SEQUENCE [LARGE SCALE GENOMIC DNA]</scope>
    <source>
        <strain evidence="3">cv. B73</strain>
    </source>
</reference>
<dbReference type="Proteomes" id="UP000007305">
    <property type="component" value="Chromosome 5"/>
</dbReference>
<protein>
    <submittedName>
        <fullName evidence="2">Uncharacterized protein</fullName>
    </submittedName>
</protein>
<feature type="compositionally biased region" description="Polar residues" evidence="1">
    <location>
        <begin position="157"/>
        <end position="169"/>
    </location>
</feature>